<organism evidence="2 3">
    <name type="scientific">Actinomadura logoneensis</name>
    <dbReference type="NCBI Taxonomy" id="2293572"/>
    <lineage>
        <taxon>Bacteria</taxon>
        <taxon>Bacillati</taxon>
        <taxon>Actinomycetota</taxon>
        <taxon>Actinomycetes</taxon>
        <taxon>Streptosporangiales</taxon>
        <taxon>Thermomonosporaceae</taxon>
        <taxon>Actinomadura</taxon>
    </lineage>
</organism>
<dbReference type="InterPro" id="IPR001387">
    <property type="entry name" value="Cro/C1-type_HTH"/>
</dbReference>
<dbReference type="PROSITE" id="PS50943">
    <property type="entry name" value="HTH_CROC1"/>
    <property type="match status" value="1"/>
</dbReference>
<sequence length="268" mass="29691">MIMSPRRQRPTSEPALKAFGSQMKRHRNRASITQDAIAGRTHVSASFVSQVENGKKACKRDFAMIADQMTGANGALLELWEDLYKDGSPVPGWFADWSAIEGEAESLVWWEPMIIPGLLQTESYAREFLTSETAVKSRLERQEILTRDDPPPIPLTVLLTRAALTYPVGTRATMQEQLQHLVALAERPNISLQVVTYFGRPVAIGGAFGLATLPDRSQVAYLETTVRGITTDARDDLSSLSEALRKLQSKALPENQSLDVIQKEIEAL</sequence>
<dbReference type="EMBL" id="QURH01000335">
    <property type="protein sequence ID" value="RFU39539.1"/>
    <property type="molecule type" value="Genomic_DNA"/>
</dbReference>
<dbReference type="InterPro" id="IPR043917">
    <property type="entry name" value="DUF5753"/>
</dbReference>
<evidence type="ECO:0000313" key="2">
    <source>
        <dbReference type="EMBL" id="RFU39539.1"/>
    </source>
</evidence>
<gene>
    <name evidence="2" type="ORF">DZF91_21855</name>
</gene>
<reference evidence="2 3" key="1">
    <citation type="submission" date="2018-08" db="EMBL/GenBank/DDBJ databases">
        <title>Actinomadura jelena sp. nov., a novel Actinomycete isolated from soil in Chad.</title>
        <authorList>
            <person name="Shi L."/>
        </authorList>
    </citation>
    <scope>NUCLEOTIDE SEQUENCE [LARGE SCALE GENOMIC DNA]</scope>
    <source>
        <strain evidence="2 3">NEAU-G17</strain>
    </source>
</reference>
<protein>
    <submittedName>
        <fullName evidence="2">XRE family transcriptional regulator</fullName>
    </submittedName>
</protein>
<keyword evidence="3" id="KW-1185">Reference proteome</keyword>
<dbReference type="SUPFAM" id="SSF47413">
    <property type="entry name" value="lambda repressor-like DNA-binding domains"/>
    <property type="match status" value="1"/>
</dbReference>
<comment type="caution">
    <text evidence="2">The sequence shown here is derived from an EMBL/GenBank/DDBJ whole genome shotgun (WGS) entry which is preliminary data.</text>
</comment>
<evidence type="ECO:0000313" key="3">
    <source>
        <dbReference type="Proteomes" id="UP000261811"/>
    </source>
</evidence>
<dbReference type="CDD" id="cd00093">
    <property type="entry name" value="HTH_XRE"/>
    <property type="match status" value="1"/>
</dbReference>
<name>A0A372JI08_9ACTN</name>
<dbReference type="Proteomes" id="UP000261811">
    <property type="component" value="Unassembled WGS sequence"/>
</dbReference>
<evidence type="ECO:0000259" key="1">
    <source>
        <dbReference type="PROSITE" id="PS50943"/>
    </source>
</evidence>
<proteinExistence type="predicted"/>
<accession>A0A372JI08</accession>
<dbReference type="AlphaFoldDB" id="A0A372JI08"/>
<feature type="domain" description="HTH cro/C1-type" evidence="1">
    <location>
        <begin position="23"/>
        <end position="55"/>
    </location>
</feature>
<dbReference type="InterPro" id="IPR010982">
    <property type="entry name" value="Lambda_DNA-bd_dom_sf"/>
</dbReference>
<dbReference type="Gene3D" id="1.10.260.40">
    <property type="entry name" value="lambda repressor-like DNA-binding domains"/>
    <property type="match status" value="1"/>
</dbReference>
<dbReference type="Pfam" id="PF19054">
    <property type="entry name" value="DUF5753"/>
    <property type="match status" value="1"/>
</dbReference>
<dbReference type="Pfam" id="PF13560">
    <property type="entry name" value="HTH_31"/>
    <property type="match status" value="1"/>
</dbReference>
<dbReference type="GO" id="GO:0003677">
    <property type="term" value="F:DNA binding"/>
    <property type="evidence" value="ECO:0007669"/>
    <property type="project" value="InterPro"/>
</dbReference>